<protein>
    <submittedName>
        <fullName evidence="1">Uncharacterized protein</fullName>
    </submittedName>
</protein>
<reference evidence="1" key="2">
    <citation type="journal article" date="2015" name="Fish Shellfish Immunol.">
        <title>Early steps in the European eel (Anguilla anguilla)-Vibrio vulnificus interaction in the gills: Role of the RtxA13 toxin.</title>
        <authorList>
            <person name="Callol A."/>
            <person name="Pajuelo D."/>
            <person name="Ebbesson L."/>
            <person name="Teles M."/>
            <person name="MacKenzie S."/>
            <person name="Amaro C."/>
        </authorList>
    </citation>
    <scope>NUCLEOTIDE SEQUENCE</scope>
</reference>
<name>A0A0E9U1Q1_ANGAN</name>
<reference evidence="1" key="1">
    <citation type="submission" date="2014-11" db="EMBL/GenBank/DDBJ databases">
        <authorList>
            <person name="Amaro Gonzalez C."/>
        </authorList>
    </citation>
    <scope>NUCLEOTIDE SEQUENCE</scope>
</reference>
<accession>A0A0E9U1Q1</accession>
<dbReference type="EMBL" id="GBXM01049452">
    <property type="protein sequence ID" value="JAH59125.1"/>
    <property type="molecule type" value="Transcribed_RNA"/>
</dbReference>
<sequence>MKQPHSSLELFFFQSLLD</sequence>
<dbReference type="AlphaFoldDB" id="A0A0E9U1Q1"/>
<organism evidence="1">
    <name type="scientific">Anguilla anguilla</name>
    <name type="common">European freshwater eel</name>
    <name type="synonym">Muraena anguilla</name>
    <dbReference type="NCBI Taxonomy" id="7936"/>
    <lineage>
        <taxon>Eukaryota</taxon>
        <taxon>Metazoa</taxon>
        <taxon>Chordata</taxon>
        <taxon>Craniata</taxon>
        <taxon>Vertebrata</taxon>
        <taxon>Euteleostomi</taxon>
        <taxon>Actinopterygii</taxon>
        <taxon>Neopterygii</taxon>
        <taxon>Teleostei</taxon>
        <taxon>Anguilliformes</taxon>
        <taxon>Anguillidae</taxon>
        <taxon>Anguilla</taxon>
    </lineage>
</organism>
<evidence type="ECO:0000313" key="1">
    <source>
        <dbReference type="EMBL" id="JAH59125.1"/>
    </source>
</evidence>
<proteinExistence type="predicted"/>